<name>A0A4P6PZ68_9ACTN</name>
<evidence type="ECO:0000313" key="1">
    <source>
        <dbReference type="EMBL" id="QBI53485.1"/>
    </source>
</evidence>
<protein>
    <submittedName>
        <fullName evidence="1">Uncharacterized protein</fullName>
    </submittedName>
</protein>
<organism evidence="1 2">
    <name type="scientific">Streptomonospora litoralis</name>
    <dbReference type="NCBI Taxonomy" id="2498135"/>
    <lineage>
        <taxon>Bacteria</taxon>
        <taxon>Bacillati</taxon>
        <taxon>Actinomycetota</taxon>
        <taxon>Actinomycetes</taxon>
        <taxon>Streptosporangiales</taxon>
        <taxon>Nocardiopsidaceae</taxon>
        <taxon>Streptomonospora</taxon>
    </lineage>
</organism>
<keyword evidence="2" id="KW-1185">Reference proteome</keyword>
<dbReference type="Proteomes" id="UP000292235">
    <property type="component" value="Chromosome"/>
</dbReference>
<dbReference type="RefSeq" id="WP_131097842.1">
    <property type="nucleotide sequence ID" value="NZ_CP036455.1"/>
</dbReference>
<gene>
    <name evidence="1" type="ORF">EKD16_08455</name>
</gene>
<proteinExistence type="predicted"/>
<dbReference type="KEGG" id="strr:EKD16_08455"/>
<accession>A0A4P6PZ68</accession>
<dbReference type="AlphaFoldDB" id="A0A4P6PZ68"/>
<evidence type="ECO:0000313" key="2">
    <source>
        <dbReference type="Proteomes" id="UP000292235"/>
    </source>
</evidence>
<sequence>MASRNEPDQPPEARLIRERREAMLISPETLSRRIHEAGYDRGVSGRRLREIEEGRTRAGKPTAAPALTLVQVALTLGITAADLDEVGRADAAAIMRNHLKGRIQQEPEVAALPGVSEELRQQIIQGLDELRAAPDLTREQKAQLEAAYLRSLSRSAEAARDQLQETIRTFRGDSE</sequence>
<dbReference type="EMBL" id="CP036455">
    <property type="protein sequence ID" value="QBI53485.1"/>
    <property type="molecule type" value="Genomic_DNA"/>
</dbReference>
<reference evidence="1 2" key="1">
    <citation type="submission" date="2019-02" db="EMBL/GenBank/DDBJ databases">
        <authorList>
            <person name="Khodamoradi S."/>
            <person name="Hahnke R.L."/>
            <person name="Kaempfer P."/>
            <person name="Schumann P."/>
            <person name="Rohde M."/>
            <person name="Steinert M."/>
            <person name="Luzhetskyy A."/>
            <person name="Wink J."/>
            <person name="Ruckert C."/>
        </authorList>
    </citation>
    <scope>NUCLEOTIDE SEQUENCE [LARGE SCALE GENOMIC DNA]</scope>
    <source>
        <strain evidence="1 2">M2</strain>
    </source>
</reference>